<proteinExistence type="predicted"/>
<feature type="region of interest" description="Disordered" evidence="1">
    <location>
        <begin position="472"/>
        <end position="492"/>
    </location>
</feature>
<dbReference type="OrthoDB" id="550575at2759"/>
<protein>
    <recommendedName>
        <fullName evidence="4">RNI-like protein</fullName>
    </recommendedName>
</protein>
<dbReference type="PANTHER" id="PTHR13318">
    <property type="entry name" value="PARTNER OF PAIRED, ISOFORM B-RELATED"/>
    <property type="match status" value="1"/>
</dbReference>
<comment type="caution">
    <text evidence="2">The sequence shown here is derived from an EMBL/GenBank/DDBJ whole genome shotgun (WGS) entry which is preliminary data.</text>
</comment>
<gene>
    <name evidence="2" type="ORF">BG011_006022</name>
</gene>
<dbReference type="GO" id="GO:0031146">
    <property type="term" value="P:SCF-dependent proteasomal ubiquitin-dependent protein catabolic process"/>
    <property type="evidence" value="ECO:0007669"/>
    <property type="project" value="TreeGrafter"/>
</dbReference>
<dbReference type="InterPro" id="IPR032675">
    <property type="entry name" value="LRR_dom_sf"/>
</dbReference>
<evidence type="ECO:0000313" key="2">
    <source>
        <dbReference type="EMBL" id="KAG0254001.1"/>
    </source>
</evidence>
<organism evidence="2 3">
    <name type="scientific">Mortierella polycephala</name>
    <dbReference type="NCBI Taxonomy" id="41804"/>
    <lineage>
        <taxon>Eukaryota</taxon>
        <taxon>Fungi</taxon>
        <taxon>Fungi incertae sedis</taxon>
        <taxon>Mucoromycota</taxon>
        <taxon>Mortierellomycotina</taxon>
        <taxon>Mortierellomycetes</taxon>
        <taxon>Mortierellales</taxon>
        <taxon>Mortierellaceae</taxon>
        <taxon>Mortierella</taxon>
    </lineage>
</organism>
<dbReference type="Proteomes" id="UP000726737">
    <property type="component" value="Unassembled WGS sequence"/>
</dbReference>
<name>A0A9P6U055_9FUNG</name>
<dbReference type="EMBL" id="JAAAJA010000425">
    <property type="protein sequence ID" value="KAG0254001.1"/>
    <property type="molecule type" value="Genomic_DNA"/>
</dbReference>
<evidence type="ECO:0000313" key="3">
    <source>
        <dbReference type="Proteomes" id="UP000726737"/>
    </source>
</evidence>
<dbReference type="Gene3D" id="3.80.10.10">
    <property type="entry name" value="Ribonuclease Inhibitor"/>
    <property type="match status" value="2"/>
</dbReference>
<keyword evidence="3" id="KW-1185">Reference proteome</keyword>
<dbReference type="SUPFAM" id="SSF52047">
    <property type="entry name" value="RNI-like"/>
    <property type="match status" value="1"/>
</dbReference>
<evidence type="ECO:0008006" key="4">
    <source>
        <dbReference type="Google" id="ProtNLM"/>
    </source>
</evidence>
<dbReference type="GO" id="GO:0019005">
    <property type="term" value="C:SCF ubiquitin ligase complex"/>
    <property type="evidence" value="ECO:0007669"/>
    <property type="project" value="TreeGrafter"/>
</dbReference>
<reference evidence="2" key="1">
    <citation type="journal article" date="2020" name="Fungal Divers.">
        <title>Resolving the Mortierellaceae phylogeny through synthesis of multi-gene phylogenetics and phylogenomics.</title>
        <authorList>
            <person name="Vandepol N."/>
            <person name="Liber J."/>
            <person name="Desiro A."/>
            <person name="Na H."/>
            <person name="Kennedy M."/>
            <person name="Barry K."/>
            <person name="Grigoriev I.V."/>
            <person name="Miller A.N."/>
            <person name="O'Donnell K."/>
            <person name="Stajich J.E."/>
            <person name="Bonito G."/>
        </authorList>
    </citation>
    <scope>NUCLEOTIDE SEQUENCE</scope>
    <source>
        <strain evidence="2">KOD948</strain>
    </source>
</reference>
<sequence length="649" mass="74000">MVEVWRSSEVFFKGLVRYGSQVQELRLRQSLVDPVDMTWAARHCARLKVLDLTNTDVTVDVLRHLINRDPYNILSPERSSARLFNLEEEDENEDMNASPQLKSLSLQGFPGVTDEILIELIRHCPNIVELKLFGHSLKDKFMRIYAQKLTPTTPPRKTPRRLLERLEVDRTDTTSKGIAPLIKACRSKMWNLRISRSVTIKGEILYELLDNPHHKDAQPVEVKPGLTRTFAPNTVLTEVHLTYSKLINDTAAGILFRYATELRIVDLEACYVEDGCLLELAATYRNRMQRLGLGVPAAWREHELALERVPYVERNTYGEDEGAASASASTKTQNTATSIPIPKIFSGTTVPGGLISLSITSCEWITNRGVRAIVRSCAGLRTLNLGYGTLTSAELFHGPWACTQLVTLDIKCLPLQGSSIEQPRLKLEEDDERLRFPLAIDVEQGDEDDFGEDDSYDYIVYPDWEELAYLSEEENSSTDQDNEGSEGQTDANPHQQTYLESALEVQEPEYRNTPLQRALLRTFYARLGQLQHLQSLDMSCKFRVRVRDGLDLVLPGLRHSLASWNLSRDKEYKMKEEELTWIGKHFGYGYEYTEDASEREEQRGRQTGLQRLSKLKAVQVYPSNVSKVRLNLFDWLKDQSILIEMTQPA</sequence>
<accession>A0A9P6U055</accession>
<dbReference type="PANTHER" id="PTHR13318:SF190">
    <property type="entry name" value="PARTNER OF PAIRED, ISOFORM B"/>
    <property type="match status" value="1"/>
</dbReference>
<feature type="compositionally biased region" description="Acidic residues" evidence="1">
    <location>
        <begin position="472"/>
        <end position="484"/>
    </location>
</feature>
<dbReference type="AlphaFoldDB" id="A0A9P6U055"/>
<evidence type="ECO:0000256" key="1">
    <source>
        <dbReference type="SAM" id="MobiDB-lite"/>
    </source>
</evidence>